<evidence type="ECO:0000313" key="3">
    <source>
        <dbReference type="Proteomes" id="UP000253831"/>
    </source>
</evidence>
<dbReference type="AlphaFoldDB" id="A0A369XIH7"/>
<dbReference type="InterPro" id="IPR007165">
    <property type="entry name" value="Phage_holin_4_2"/>
</dbReference>
<dbReference type="Pfam" id="PF04020">
    <property type="entry name" value="Phage_holin_4_2"/>
    <property type="match status" value="1"/>
</dbReference>
<keyword evidence="1" id="KW-0472">Membrane</keyword>
<feature type="transmembrane region" description="Helical" evidence="1">
    <location>
        <begin position="54"/>
        <end position="78"/>
    </location>
</feature>
<protein>
    <submittedName>
        <fullName evidence="2">Phage holin family protein</fullName>
    </submittedName>
</protein>
<sequence length="117" mass="12500">MRLILLWLLNACALLAVAYLMPASIQLASFGTAMIAAVLLGLVNTALRPLLVLLTLPVTLLSFGLFLFVVNGLMFWLAGSLLEGFVVSGFWPGVFGALLYSIISSLLSSLLTTRKGQ</sequence>
<reference evidence="2 3" key="1">
    <citation type="submission" date="2018-05" db="EMBL/GenBank/DDBJ databases">
        <title>Integrated omic analyses show evidence that a Ca. Accumulibacter phosphatis strain performs denitrification under micro-aerobic conditions.</title>
        <authorList>
            <person name="Camejo P.Y."/>
            <person name="Katherine M.D."/>
            <person name="Daniel N.R."/>
        </authorList>
    </citation>
    <scope>NUCLEOTIDE SEQUENCE [LARGE SCALE GENOMIC DNA]</scope>
    <source>
        <strain evidence="2">UW-LDO-IC</strain>
    </source>
</reference>
<gene>
    <name evidence="2" type="ORF">DVS81_18060</name>
</gene>
<dbReference type="Proteomes" id="UP000253831">
    <property type="component" value="Unassembled WGS sequence"/>
</dbReference>
<evidence type="ECO:0000256" key="1">
    <source>
        <dbReference type="SAM" id="Phobius"/>
    </source>
</evidence>
<organism evidence="2 3">
    <name type="scientific">Candidatus Accumulibacter meliphilus</name>
    <dbReference type="NCBI Taxonomy" id="2211374"/>
    <lineage>
        <taxon>Bacteria</taxon>
        <taxon>Pseudomonadati</taxon>
        <taxon>Pseudomonadota</taxon>
        <taxon>Betaproteobacteria</taxon>
        <taxon>Candidatus Accumulibacter</taxon>
    </lineage>
</organism>
<feature type="transmembrane region" description="Helical" evidence="1">
    <location>
        <begin position="90"/>
        <end position="111"/>
    </location>
</feature>
<dbReference type="PANTHER" id="PTHR37309:SF1">
    <property type="entry name" value="SLR0284 PROTEIN"/>
    <property type="match status" value="1"/>
</dbReference>
<keyword evidence="1" id="KW-1133">Transmembrane helix</keyword>
<feature type="transmembrane region" description="Helical" evidence="1">
    <location>
        <begin position="28"/>
        <end position="47"/>
    </location>
</feature>
<proteinExistence type="predicted"/>
<dbReference type="PANTHER" id="PTHR37309">
    <property type="entry name" value="SLR0284 PROTEIN"/>
    <property type="match status" value="1"/>
</dbReference>
<keyword evidence="1" id="KW-0812">Transmembrane</keyword>
<dbReference type="EMBL" id="QPGA01000054">
    <property type="protein sequence ID" value="RDE49160.1"/>
    <property type="molecule type" value="Genomic_DNA"/>
</dbReference>
<name>A0A369XIH7_9PROT</name>
<comment type="caution">
    <text evidence="2">The sequence shown here is derived from an EMBL/GenBank/DDBJ whole genome shotgun (WGS) entry which is preliminary data.</text>
</comment>
<evidence type="ECO:0000313" key="2">
    <source>
        <dbReference type="EMBL" id="RDE49160.1"/>
    </source>
</evidence>
<accession>A0A369XIH7</accession>